<dbReference type="Proteomes" id="UP000612009">
    <property type="component" value="Unassembled WGS sequence"/>
</dbReference>
<proteinExistence type="predicted"/>
<accession>A0A811TG21</accession>
<evidence type="ECO:0000313" key="1">
    <source>
        <dbReference type="EMBL" id="CAD6494841.1"/>
    </source>
</evidence>
<organism evidence="1 2">
    <name type="scientific">Candidatus Argoarchaeum ethanivorans</name>
    <dbReference type="NCBI Taxonomy" id="2608793"/>
    <lineage>
        <taxon>Archaea</taxon>
        <taxon>Methanobacteriati</taxon>
        <taxon>Methanobacteriota</taxon>
        <taxon>Stenosarchaea group</taxon>
        <taxon>Methanomicrobia</taxon>
        <taxon>Methanosarcinales</taxon>
        <taxon>Methanosarcinales incertae sedis</taxon>
        <taxon>GOM Arc I cluster</taxon>
        <taxon>Candidatus Argoarchaeum</taxon>
    </lineage>
</organism>
<evidence type="ECO:0000313" key="2">
    <source>
        <dbReference type="Proteomes" id="UP000612009"/>
    </source>
</evidence>
<protein>
    <submittedName>
        <fullName evidence="1">Uncharacterized protein</fullName>
    </submittedName>
</protein>
<sequence length="35" mass="3947">MALETARGTQLSLSMPEECSLVVRILEKFPLIQEL</sequence>
<name>A0A811TG21_9EURY</name>
<dbReference type="AlphaFoldDB" id="A0A811TG21"/>
<dbReference type="EMBL" id="CAJHIR010000088">
    <property type="protein sequence ID" value="CAD6494841.1"/>
    <property type="molecule type" value="Genomic_DNA"/>
</dbReference>
<gene>
    <name evidence="1" type="ORF">LAKADJCE_00968</name>
</gene>
<reference evidence="1" key="1">
    <citation type="submission" date="2020-10" db="EMBL/GenBank/DDBJ databases">
        <authorList>
            <person name="Hahn C.J."/>
            <person name="Laso-Perez R."/>
            <person name="Vulcano F."/>
            <person name="Vaziourakis K.-M."/>
            <person name="Stokke R."/>
            <person name="Steen I.H."/>
            <person name="Teske A."/>
            <person name="Boetius A."/>
            <person name="Liebeke M."/>
            <person name="Amann R."/>
            <person name="Knittel K."/>
        </authorList>
    </citation>
    <scope>NUCLEOTIDE SEQUENCE</scope>
    <source>
        <strain evidence="1">Gfbio:e3339647-f889-4370-9287-4fb5cb688e4c:AG392J18_GoMArc1</strain>
    </source>
</reference>
<comment type="caution">
    <text evidence="1">The sequence shown here is derived from an EMBL/GenBank/DDBJ whole genome shotgun (WGS) entry which is preliminary data.</text>
</comment>